<comment type="caution">
    <text evidence="1">The sequence shown here is derived from an EMBL/GenBank/DDBJ whole genome shotgun (WGS) entry which is preliminary data.</text>
</comment>
<evidence type="ECO:0000313" key="2">
    <source>
        <dbReference type="Proteomes" id="UP000733611"/>
    </source>
</evidence>
<dbReference type="EMBL" id="JAHLFE010000054">
    <property type="protein sequence ID" value="MBU3843794.1"/>
    <property type="molecule type" value="Genomic_DNA"/>
</dbReference>
<dbReference type="Proteomes" id="UP000733611">
    <property type="component" value="Unassembled WGS sequence"/>
</dbReference>
<dbReference type="AlphaFoldDB" id="A0A948WZ74"/>
<sequence>MWKNKKEAAALWGYGGNGCGKPDSWHAAYLLPDVVALQPLTLDTAS</sequence>
<reference evidence="1" key="1">
    <citation type="journal article" date="2021" name="PeerJ">
        <title>Extensive microbial diversity within the chicken gut microbiome revealed by metagenomics and culture.</title>
        <authorList>
            <person name="Gilroy R."/>
            <person name="Ravi A."/>
            <person name="Getino M."/>
            <person name="Pursley I."/>
            <person name="Horton D.L."/>
            <person name="Alikhan N.F."/>
            <person name="Baker D."/>
            <person name="Gharbi K."/>
            <person name="Hall N."/>
            <person name="Watson M."/>
            <person name="Adriaenssens E.M."/>
            <person name="Foster-Nyarko E."/>
            <person name="Jarju S."/>
            <person name="Secka A."/>
            <person name="Antonio M."/>
            <person name="Oren A."/>
            <person name="Chaudhuri R.R."/>
            <person name="La Ragione R."/>
            <person name="Hildebrand F."/>
            <person name="Pallen M.J."/>
        </authorList>
    </citation>
    <scope>NUCLEOTIDE SEQUENCE</scope>
    <source>
        <strain evidence="1">378</strain>
    </source>
</reference>
<protein>
    <submittedName>
        <fullName evidence="1">Uncharacterized protein</fullName>
    </submittedName>
</protein>
<proteinExistence type="predicted"/>
<organism evidence="1 2">
    <name type="scientific">Candidatus Anaerobiospirillum pullicola</name>
    <dbReference type="NCBI Taxonomy" id="2838451"/>
    <lineage>
        <taxon>Bacteria</taxon>
        <taxon>Pseudomonadati</taxon>
        <taxon>Pseudomonadota</taxon>
        <taxon>Gammaproteobacteria</taxon>
        <taxon>Aeromonadales</taxon>
        <taxon>Succinivibrionaceae</taxon>
        <taxon>Anaerobiospirillum</taxon>
    </lineage>
</organism>
<accession>A0A948WZ74</accession>
<reference evidence="1" key="2">
    <citation type="submission" date="2021-04" db="EMBL/GenBank/DDBJ databases">
        <authorList>
            <person name="Gilroy R."/>
        </authorList>
    </citation>
    <scope>NUCLEOTIDE SEQUENCE</scope>
    <source>
        <strain evidence="1">378</strain>
    </source>
</reference>
<gene>
    <name evidence="1" type="ORF">H9847_02825</name>
</gene>
<name>A0A948WZ74_9GAMM</name>
<evidence type="ECO:0000313" key="1">
    <source>
        <dbReference type="EMBL" id="MBU3843794.1"/>
    </source>
</evidence>